<dbReference type="AlphaFoldDB" id="A0A1K0GWL9"/>
<protein>
    <recommendedName>
        <fullName evidence="2">DUF305 domain-containing protein</fullName>
    </recommendedName>
</protein>
<keyword evidence="4" id="KW-1185">Reference proteome</keyword>
<accession>A0A1K0GWL9</accession>
<gene>
    <name evidence="3" type="ORF">BG844_13240</name>
</gene>
<dbReference type="InterPro" id="IPR012347">
    <property type="entry name" value="Ferritin-like"/>
</dbReference>
<dbReference type="Gene3D" id="1.20.1260.10">
    <property type="match status" value="1"/>
</dbReference>
<feature type="domain" description="DUF305" evidence="2">
    <location>
        <begin position="34"/>
        <end position="178"/>
    </location>
</feature>
<evidence type="ECO:0000259" key="2">
    <source>
        <dbReference type="Pfam" id="PF03713"/>
    </source>
</evidence>
<evidence type="ECO:0000313" key="4">
    <source>
        <dbReference type="Proteomes" id="UP000182486"/>
    </source>
</evidence>
<sequence>MSWRRTVAAVLLAVVAGCGSEPAPAPAPAYGATDVMFLQMGLAYADQGDRVAGPTAQRAADPRLRSLAAEVRERCRAEARTMRDLLAGWRQPVSANPAADAHAGHGDLHSLRDSDIAELSLARGDDFDRTAVALLLGHLHRGVEVSRMESAGGRYPPARELAEEMTTTRRDWIRRLLALA</sequence>
<dbReference type="EMBL" id="MEIA01000132">
    <property type="protein sequence ID" value="OJF13803.1"/>
    <property type="molecule type" value="Genomic_DNA"/>
</dbReference>
<feature type="signal peptide" evidence="1">
    <location>
        <begin position="1"/>
        <end position="25"/>
    </location>
</feature>
<evidence type="ECO:0000256" key="1">
    <source>
        <dbReference type="SAM" id="SignalP"/>
    </source>
</evidence>
<dbReference type="PROSITE" id="PS51257">
    <property type="entry name" value="PROKAR_LIPOPROTEIN"/>
    <property type="match status" value="1"/>
</dbReference>
<dbReference type="Pfam" id="PF03713">
    <property type="entry name" value="DUF305"/>
    <property type="match status" value="1"/>
</dbReference>
<dbReference type="Proteomes" id="UP000182486">
    <property type="component" value="Unassembled WGS sequence"/>
</dbReference>
<reference evidence="3 4" key="1">
    <citation type="submission" date="2016-09" db="EMBL/GenBank/DDBJ databases">
        <title>Couchioplanes caeruleus draft genome sequence.</title>
        <authorList>
            <person name="Sheehan J."/>
            <person name="Caffrey P."/>
        </authorList>
    </citation>
    <scope>NUCLEOTIDE SEQUENCE [LARGE SCALE GENOMIC DNA]</scope>
    <source>
        <strain evidence="3 4">DSM 43634</strain>
    </source>
</reference>
<organism evidence="3 4">
    <name type="scientific">Couchioplanes caeruleus subsp. caeruleus</name>
    <dbReference type="NCBI Taxonomy" id="56427"/>
    <lineage>
        <taxon>Bacteria</taxon>
        <taxon>Bacillati</taxon>
        <taxon>Actinomycetota</taxon>
        <taxon>Actinomycetes</taxon>
        <taxon>Micromonosporales</taxon>
        <taxon>Micromonosporaceae</taxon>
        <taxon>Couchioplanes</taxon>
    </lineage>
</organism>
<name>A0A1K0GWL9_9ACTN</name>
<dbReference type="InterPro" id="IPR005183">
    <property type="entry name" value="DUF305_CopM-like"/>
</dbReference>
<dbReference type="RefSeq" id="WP_071805623.1">
    <property type="nucleotide sequence ID" value="NZ_MEIA01000132.1"/>
</dbReference>
<keyword evidence="1" id="KW-0732">Signal</keyword>
<proteinExistence type="predicted"/>
<evidence type="ECO:0000313" key="3">
    <source>
        <dbReference type="EMBL" id="OJF13803.1"/>
    </source>
</evidence>
<comment type="caution">
    <text evidence="3">The sequence shown here is derived from an EMBL/GenBank/DDBJ whole genome shotgun (WGS) entry which is preliminary data.</text>
</comment>
<feature type="chain" id="PRO_5009664567" description="DUF305 domain-containing protein" evidence="1">
    <location>
        <begin position="26"/>
        <end position="180"/>
    </location>
</feature>